<name>A0A5M9HVM5_9FIRM</name>
<dbReference type="CDD" id="cd06261">
    <property type="entry name" value="TM_PBP2"/>
    <property type="match status" value="1"/>
</dbReference>
<evidence type="ECO:0000256" key="4">
    <source>
        <dbReference type="ARBA" id="ARBA00022692"/>
    </source>
</evidence>
<dbReference type="Gene3D" id="1.10.3720.10">
    <property type="entry name" value="MetI-like"/>
    <property type="match status" value="1"/>
</dbReference>
<protein>
    <submittedName>
        <fullName evidence="9">Carbohydrate ABC transporter permease</fullName>
    </submittedName>
</protein>
<keyword evidence="5 7" id="KW-1133">Transmembrane helix</keyword>
<dbReference type="PROSITE" id="PS50928">
    <property type="entry name" value="ABC_TM1"/>
    <property type="match status" value="1"/>
</dbReference>
<reference evidence="9" key="1">
    <citation type="submission" date="2019-07" db="EMBL/GenBank/DDBJ databases">
        <authorList>
            <person name="Wongkuna S."/>
            <person name="Scaria J."/>
        </authorList>
    </citation>
    <scope>NUCLEOTIDE SEQUENCE [LARGE SCALE GENOMIC DNA]</scope>
    <source>
        <strain evidence="9">SW178</strain>
    </source>
</reference>
<proteinExistence type="inferred from homology"/>
<dbReference type="InterPro" id="IPR000515">
    <property type="entry name" value="MetI-like"/>
</dbReference>
<dbReference type="Pfam" id="PF00528">
    <property type="entry name" value="BPD_transp_1"/>
    <property type="match status" value="1"/>
</dbReference>
<dbReference type="GO" id="GO:0055085">
    <property type="term" value="P:transmembrane transport"/>
    <property type="evidence" value="ECO:0007669"/>
    <property type="project" value="InterPro"/>
</dbReference>
<keyword evidence="10" id="KW-1185">Reference proteome</keyword>
<feature type="transmembrane region" description="Helical" evidence="7">
    <location>
        <begin position="31"/>
        <end position="54"/>
    </location>
</feature>
<evidence type="ECO:0000313" key="10">
    <source>
        <dbReference type="Proteomes" id="UP000322025"/>
    </source>
</evidence>
<evidence type="ECO:0000256" key="7">
    <source>
        <dbReference type="RuleBase" id="RU363032"/>
    </source>
</evidence>
<dbReference type="RefSeq" id="WP_087151347.1">
    <property type="nucleotide sequence ID" value="NZ_VMSO01000020.1"/>
</dbReference>
<evidence type="ECO:0000259" key="8">
    <source>
        <dbReference type="PROSITE" id="PS50928"/>
    </source>
</evidence>
<feature type="transmembrane region" description="Helical" evidence="7">
    <location>
        <begin position="200"/>
        <end position="225"/>
    </location>
</feature>
<dbReference type="PANTHER" id="PTHR43744:SF9">
    <property type="entry name" value="POLYGALACTURONAN_RHAMNOGALACTURONAN TRANSPORT SYSTEM PERMEASE PROTEIN YTCP"/>
    <property type="match status" value="1"/>
</dbReference>
<gene>
    <name evidence="9" type="ORF">FNY66_12415</name>
</gene>
<sequence length="313" mass="35340">MKSLFKKKKNKDEGVPDLTINRISKKADIALNIWFAIWTLVCVLPLLLVVIVSFSSEQSIFENGYSFFPSEWSLAAYEFFFKLGDQLIRSYGITIFVTVVGTVFSLAISASFAYVLSRSDYAYNRLFTLLMLFTMLFNGGIVATYMVNTQLLGLGNSVWALIFPMSFNAFYIVVLRTFYKSIPVELIEAARVDGASEFKTFFRIVLPLSKPGIATIGMFTMIAYWNDWFLGMLYIVDQEKYPVQTLLWSMQNSLEFMKQSSANALEYAEMAANAPTDSGRMALTVLVVLPILLAYPYFQKYFVKGLTVGGVKG</sequence>
<dbReference type="EMBL" id="VMSO01000020">
    <property type="protein sequence ID" value="KAA8500623.1"/>
    <property type="molecule type" value="Genomic_DNA"/>
</dbReference>
<dbReference type="OrthoDB" id="9771544at2"/>
<feature type="transmembrane region" description="Helical" evidence="7">
    <location>
        <begin position="91"/>
        <end position="114"/>
    </location>
</feature>
<evidence type="ECO:0000256" key="1">
    <source>
        <dbReference type="ARBA" id="ARBA00004651"/>
    </source>
</evidence>
<keyword evidence="4 7" id="KW-0812">Transmembrane</keyword>
<feature type="transmembrane region" description="Helical" evidence="7">
    <location>
        <begin position="281"/>
        <end position="298"/>
    </location>
</feature>
<keyword evidence="6 7" id="KW-0472">Membrane</keyword>
<comment type="caution">
    <text evidence="9">The sequence shown here is derived from an EMBL/GenBank/DDBJ whole genome shotgun (WGS) entry which is preliminary data.</text>
</comment>
<evidence type="ECO:0000313" key="9">
    <source>
        <dbReference type="EMBL" id="KAA8500623.1"/>
    </source>
</evidence>
<comment type="similarity">
    <text evidence="7">Belongs to the binding-protein-dependent transport system permease family.</text>
</comment>
<organism evidence="9 10">
    <name type="scientific">Mediterraneibacter catenae</name>
    <dbReference type="NCBI Taxonomy" id="2594882"/>
    <lineage>
        <taxon>Bacteria</taxon>
        <taxon>Bacillati</taxon>
        <taxon>Bacillota</taxon>
        <taxon>Clostridia</taxon>
        <taxon>Lachnospirales</taxon>
        <taxon>Lachnospiraceae</taxon>
        <taxon>Mediterraneibacter</taxon>
    </lineage>
</organism>
<evidence type="ECO:0000256" key="3">
    <source>
        <dbReference type="ARBA" id="ARBA00022475"/>
    </source>
</evidence>
<accession>A0A5M9HVM5</accession>
<dbReference type="InterPro" id="IPR035906">
    <property type="entry name" value="MetI-like_sf"/>
</dbReference>
<comment type="subcellular location">
    <subcellularLocation>
        <location evidence="1 7">Cell membrane</location>
        <topology evidence="1 7">Multi-pass membrane protein</topology>
    </subcellularLocation>
</comment>
<evidence type="ECO:0000256" key="5">
    <source>
        <dbReference type="ARBA" id="ARBA00022989"/>
    </source>
</evidence>
<keyword evidence="2 7" id="KW-0813">Transport</keyword>
<dbReference type="SUPFAM" id="SSF161098">
    <property type="entry name" value="MetI-like"/>
    <property type="match status" value="1"/>
</dbReference>
<feature type="transmembrane region" description="Helical" evidence="7">
    <location>
        <begin position="126"/>
        <end position="146"/>
    </location>
</feature>
<feature type="transmembrane region" description="Helical" evidence="7">
    <location>
        <begin position="158"/>
        <end position="179"/>
    </location>
</feature>
<keyword evidence="3" id="KW-1003">Cell membrane</keyword>
<dbReference type="AlphaFoldDB" id="A0A5M9HVM5"/>
<dbReference type="Proteomes" id="UP000322025">
    <property type="component" value="Unassembled WGS sequence"/>
</dbReference>
<evidence type="ECO:0000256" key="6">
    <source>
        <dbReference type="ARBA" id="ARBA00023136"/>
    </source>
</evidence>
<evidence type="ECO:0000256" key="2">
    <source>
        <dbReference type="ARBA" id="ARBA00022448"/>
    </source>
</evidence>
<dbReference type="PANTHER" id="PTHR43744">
    <property type="entry name" value="ABC TRANSPORTER PERMEASE PROTEIN MG189-RELATED-RELATED"/>
    <property type="match status" value="1"/>
</dbReference>
<feature type="domain" description="ABC transmembrane type-1" evidence="8">
    <location>
        <begin position="91"/>
        <end position="298"/>
    </location>
</feature>
<dbReference type="GO" id="GO:0005886">
    <property type="term" value="C:plasma membrane"/>
    <property type="evidence" value="ECO:0007669"/>
    <property type="project" value="UniProtKB-SubCell"/>
</dbReference>